<dbReference type="EMBL" id="LR900377">
    <property type="protein sequence ID" value="CAD7245466.1"/>
    <property type="molecule type" value="Genomic_DNA"/>
</dbReference>
<feature type="region of interest" description="Disordered" evidence="2">
    <location>
        <begin position="1"/>
        <end position="34"/>
    </location>
</feature>
<protein>
    <recommendedName>
        <fullName evidence="3">Nucleotide exchange factor Fes1 domain-containing protein</fullName>
    </recommendedName>
</protein>
<dbReference type="Proteomes" id="UP000677054">
    <property type="component" value="Unassembled WGS sequence"/>
</dbReference>
<organism evidence="4">
    <name type="scientific">Darwinula stevensoni</name>
    <dbReference type="NCBI Taxonomy" id="69355"/>
    <lineage>
        <taxon>Eukaryota</taxon>
        <taxon>Metazoa</taxon>
        <taxon>Ecdysozoa</taxon>
        <taxon>Arthropoda</taxon>
        <taxon>Crustacea</taxon>
        <taxon>Oligostraca</taxon>
        <taxon>Ostracoda</taxon>
        <taxon>Podocopa</taxon>
        <taxon>Podocopida</taxon>
        <taxon>Darwinulocopina</taxon>
        <taxon>Darwinuloidea</taxon>
        <taxon>Darwinulidae</taxon>
        <taxon>Darwinula</taxon>
    </lineage>
</organism>
<dbReference type="SUPFAM" id="SSF48371">
    <property type="entry name" value="ARM repeat"/>
    <property type="match status" value="1"/>
</dbReference>
<dbReference type="InterPro" id="IPR016024">
    <property type="entry name" value="ARM-type_fold"/>
</dbReference>
<accession>A0A7R8X7H0</accession>
<evidence type="ECO:0000313" key="4">
    <source>
        <dbReference type="EMBL" id="CAD7245466.1"/>
    </source>
</evidence>
<reference evidence="4" key="1">
    <citation type="submission" date="2020-11" db="EMBL/GenBank/DDBJ databases">
        <authorList>
            <person name="Tran Van P."/>
        </authorList>
    </citation>
    <scope>NUCLEOTIDE SEQUENCE</scope>
</reference>
<evidence type="ECO:0000256" key="2">
    <source>
        <dbReference type="SAM" id="MobiDB-lite"/>
    </source>
</evidence>
<dbReference type="InterPro" id="IPR050693">
    <property type="entry name" value="Hsp70_NEF-Inhibitors"/>
</dbReference>
<dbReference type="AlphaFoldDB" id="A0A7R8X7H0"/>
<dbReference type="PANTHER" id="PTHR19316:SF18">
    <property type="entry name" value="HSP70-BINDING PROTEIN 1"/>
    <property type="match status" value="1"/>
</dbReference>
<dbReference type="InterPro" id="IPR011989">
    <property type="entry name" value="ARM-like"/>
</dbReference>
<dbReference type="EMBL" id="CAJPEV010000860">
    <property type="protein sequence ID" value="CAG0889143.1"/>
    <property type="molecule type" value="Genomic_DNA"/>
</dbReference>
<feature type="domain" description="Nucleotide exchange factor Fes1" evidence="3">
    <location>
        <begin position="39"/>
        <end position="128"/>
    </location>
</feature>
<gene>
    <name evidence="4" type="ORF">DSTB1V02_LOCUS5339</name>
</gene>
<dbReference type="Pfam" id="PF08609">
    <property type="entry name" value="Fes1"/>
    <property type="match status" value="1"/>
</dbReference>
<dbReference type="PANTHER" id="PTHR19316">
    <property type="entry name" value="PROTEIN FOLDING REGULATOR"/>
    <property type="match status" value="1"/>
</dbReference>
<sequence>MVKDKSNSCQSHQADEEGVHGAGDAAEGQVLDPRVSPNLQGLLRLAVQQTAHEDAPGPPSSQAMDPERRAWLAEVLDSVTSNIPEEMKKAIEMLSSDAISRAEEDPTVWENALDVLLSHVDNLDYARDFHKMGGFVVLHPCLMSPHAGVRTRAAELIGELAQNHPYCQSALMETHLLPSLMGMVDSDPHEEARLKALFAISMLLRAIQSPQPRLATKSSFLLSALCRQNPSIKDTLITMGFVEQLVYLIQGEHDHTHEHLMYALLELIRDHRQGITECQKPPLQLKEVLLQRIHEIHGKEEFQEEEQYAKELLSLAFPSGGGPSGDR</sequence>
<proteinExistence type="predicted"/>
<dbReference type="InterPro" id="IPR013918">
    <property type="entry name" value="Nucleotide_exch_fac_Fes1"/>
</dbReference>
<dbReference type="Gene3D" id="1.25.10.10">
    <property type="entry name" value="Leucine-rich Repeat Variant"/>
    <property type="match status" value="2"/>
</dbReference>
<keyword evidence="5" id="KW-1185">Reference proteome</keyword>
<dbReference type="OrthoDB" id="10250458at2759"/>
<keyword evidence="1" id="KW-0677">Repeat</keyword>
<evidence type="ECO:0000256" key="1">
    <source>
        <dbReference type="ARBA" id="ARBA00022737"/>
    </source>
</evidence>
<dbReference type="GO" id="GO:0000774">
    <property type="term" value="F:adenyl-nucleotide exchange factor activity"/>
    <property type="evidence" value="ECO:0007669"/>
    <property type="project" value="TreeGrafter"/>
</dbReference>
<dbReference type="GO" id="GO:0005783">
    <property type="term" value="C:endoplasmic reticulum"/>
    <property type="evidence" value="ECO:0007669"/>
    <property type="project" value="TreeGrafter"/>
</dbReference>
<evidence type="ECO:0000259" key="3">
    <source>
        <dbReference type="Pfam" id="PF08609"/>
    </source>
</evidence>
<evidence type="ECO:0000313" key="5">
    <source>
        <dbReference type="Proteomes" id="UP000677054"/>
    </source>
</evidence>
<name>A0A7R8X7H0_9CRUS</name>